<keyword evidence="2" id="KW-0732">Signal</keyword>
<evidence type="ECO:0000313" key="3">
    <source>
        <dbReference type="EMBL" id="KAH9830294.1"/>
    </source>
</evidence>
<keyword evidence="1" id="KW-1133">Transmembrane helix</keyword>
<organism evidence="3 4">
    <name type="scientific">Rhodofomes roseus</name>
    <dbReference type="NCBI Taxonomy" id="34475"/>
    <lineage>
        <taxon>Eukaryota</taxon>
        <taxon>Fungi</taxon>
        <taxon>Dikarya</taxon>
        <taxon>Basidiomycota</taxon>
        <taxon>Agaricomycotina</taxon>
        <taxon>Agaricomycetes</taxon>
        <taxon>Polyporales</taxon>
        <taxon>Rhodofomes</taxon>
    </lineage>
</organism>
<keyword evidence="4" id="KW-1185">Reference proteome</keyword>
<dbReference type="GeneID" id="72001871"/>
<dbReference type="RefSeq" id="XP_047773616.1">
    <property type="nucleotide sequence ID" value="XM_047921139.1"/>
</dbReference>
<name>A0ABQ8K1X1_9APHY</name>
<sequence>MLVRGSLYILALSLPLLSLAGEVPEGGACSPSNDRLDPSSHTFLSDCSDTTFCSSSNSSSTANNSTSSPAASANGTCQPRRCRRDEFPFGYGDDEPLPPLCSGGSFCPDAGSGCQFLVGPGQTCEMNRDDQCAPPSNWQNLASNWNSNGSVCMKSTCMYANVSLGHTCVLDDVTYIVEGPDGQQYSNTITRDNCRSSRLYCDRNSTQCVPTKTLGSACDADRECQSHNCGASGTCIHPPEMPVHVATWQYGVVTLSVLSAMTATIVVLVLLHKRLRLKRYREIREYYDEQMSLRRSIAALHAAAAEKYEVERDGRY</sequence>
<evidence type="ECO:0008006" key="5">
    <source>
        <dbReference type="Google" id="ProtNLM"/>
    </source>
</evidence>
<reference evidence="3 4" key="1">
    <citation type="journal article" date="2021" name="Environ. Microbiol.">
        <title>Gene family expansions and transcriptome signatures uncover fungal adaptations to wood decay.</title>
        <authorList>
            <person name="Hage H."/>
            <person name="Miyauchi S."/>
            <person name="Viragh M."/>
            <person name="Drula E."/>
            <person name="Min B."/>
            <person name="Chaduli D."/>
            <person name="Navarro D."/>
            <person name="Favel A."/>
            <person name="Norest M."/>
            <person name="Lesage-Meessen L."/>
            <person name="Balint B."/>
            <person name="Merenyi Z."/>
            <person name="de Eugenio L."/>
            <person name="Morin E."/>
            <person name="Martinez A.T."/>
            <person name="Baldrian P."/>
            <person name="Stursova M."/>
            <person name="Martinez M.J."/>
            <person name="Novotny C."/>
            <person name="Magnuson J.K."/>
            <person name="Spatafora J.W."/>
            <person name="Maurice S."/>
            <person name="Pangilinan J."/>
            <person name="Andreopoulos W."/>
            <person name="LaButti K."/>
            <person name="Hundley H."/>
            <person name="Na H."/>
            <person name="Kuo A."/>
            <person name="Barry K."/>
            <person name="Lipzen A."/>
            <person name="Henrissat B."/>
            <person name="Riley R."/>
            <person name="Ahrendt S."/>
            <person name="Nagy L.G."/>
            <person name="Grigoriev I.V."/>
            <person name="Martin F."/>
            <person name="Rosso M.N."/>
        </authorList>
    </citation>
    <scope>NUCLEOTIDE SEQUENCE [LARGE SCALE GENOMIC DNA]</scope>
    <source>
        <strain evidence="3 4">CIRM-BRFM 1785</strain>
    </source>
</reference>
<keyword evidence="1" id="KW-0812">Transmembrane</keyword>
<dbReference type="Proteomes" id="UP000814176">
    <property type="component" value="Unassembled WGS sequence"/>
</dbReference>
<gene>
    <name evidence="3" type="ORF">C8Q71DRAFT_717068</name>
</gene>
<evidence type="ECO:0000256" key="2">
    <source>
        <dbReference type="SAM" id="SignalP"/>
    </source>
</evidence>
<feature type="signal peptide" evidence="2">
    <location>
        <begin position="1"/>
        <end position="20"/>
    </location>
</feature>
<dbReference type="EMBL" id="JADCUA010000032">
    <property type="protein sequence ID" value="KAH9830294.1"/>
    <property type="molecule type" value="Genomic_DNA"/>
</dbReference>
<feature type="transmembrane region" description="Helical" evidence="1">
    <location>
        <begin position="248"/>
        <end position="271"/>
    </location>
</feature>
<proteinExistence type="predicted"/>
<comment type="caution">
    <text evidence="3">The sequence shown here is derived from an EMBL/GenBank/DDBJ whole genome shotgun (WGS) entry which is preliminary data.</text>
</comment>
<keyword evidence="1" id="KW-0472">Membrane</keyword>
<protein>
    <recommendedName>
        <fullName evidence="5">Dickkopf N-terminal cysteine-rich domain-containing protein</fullName>
    </recommendedName>
</protein>
<evidence type="ECO:0000313" key="4">
    <source>
        <dbReference type="Proteomes" id="UP000814176"/>
    </source>
</evidence>
<evidence type="ECO:0000256" key="1">
    <source>
        <dbReference type="SAM" id="Phobius"/>
    </source>
</evidence>
<accession>A0ABQ8K1X1</accession>
<feature type="chain" id="PRO_5046224820" description="Dickkopf N-terminal cysteine-rich domain-containing protein" evidence="2">
    <location>
        <begin position="21"/>
        <end position="316"/>
    </location>
</feature>